<evidence type="ECO:0000313" key="1">
    <source>
        <dbReference type="EMBL" id="KAI8538258.1"/>
    </source>
</evidence>
<dbReference type="Proteomes" id="UP001062846">
    <property type="component" value="Chromosome 9"/>
</dbReference>
<dbReference type="EMBL" id="CM046396">
    <property type="protein sequence ID" value="KAI8538258.1"/>
    <property type="molecule type" value="Genomic_DNA"/>
</dbReference>
<accession>A0ACC0MD87</accession>
<comment type="caution">
    <text evidence="1">The sequence shown here is derived from an EMBL/GenBank/DDBJ whole genome shotgun (WGS) entry which is preliminary data.</text>
</comment>
<name>A0ACC0MD87_RHOML</name>
<evidence type="ECO:0000313" key="2">
    <source>
        <dbReference type="Proteomes" id="UP001062846"/>
    </source>
</evidence>
<proteinExistence type="predicted"/>
<sequence>MDEMDDIVKEWAGGSNVGVGEKVESREREYTEVELVIVRWPERVMAEVVIPSEKKGTIGDLSSGCGRRCCPVL</sequence>
<organism evidence="1 2">
    <name type="scientific">Rhododendron molle</name>
    <name type="common">Chinese azalea</name>
    <name type="synonym">Azalea mollis</name>
    <dbReference type="NCBI Taxonomy" id="49168"/>
    <lineage>
        <taxon>Eukaryota</taxon>
        <taxon>Viridiplantae</taxon>
        <taxon>Streptophyta</taxon>
        <taxon>Embryophyta</taxon>
        <taxon>Tracheophyta</taxon>
        <taxon>Spermatophyta</taxon>
        <taxon>Magnoliopsida</taxon>
        <taxon>eudicotyledons</taxon>
        <taxon>Gunneridae</taxon>
        <taxon>Pentapetalae</taxon>
        <taxon>asterids</taxon>
        <taxon>Ericales</taxon>
        <taxon>Ericaceae</taxon>
        <taxon>Ericoideae</taxon>
        <taxon>Rhodoreae</taxon>
        <taxon>Rhododendron</taxon>
    </lineage>
</organism>
<reference evidence="1" key="1">
    <citation type="submission" date="2022-02" db="EMBL/GenBank/DDBJ databases">
        <title>Plant Genome Project.</title>
        <authorList>
            <person name="Zhang R.-G."/>
        </authorList>
    </citation>
    <scope>NUCLEOTIDE SEQUENCE</scope>
    <source>
        <strain evidence="1">AT1</strain>
    </source>
</reference>
<gene>
    <name evidence="1" type="ORF">RHMOL_Rhmol09G0088700</name>
</gene>
<protein>
    <submittedName>
        <fullName evidence="1">Uncharacterized protein</fullName>
    </submittedName>
</protein>
<keyword evidence="2" id="KW-1185">Reference proteome</keyword>